<protein>
    <submittedName>
        <fullName evidence="1">Uncharacterized protein</fullName>
    </submittedName>
</protein>
<dbReference type="EMBL" id="MT144638">
    <property type="protein sequence ID" value="QJH96047.1"/>
    <property type="molecule type" value="Genomic_DNA"/>
</dbReference>
<evidence type="ECO:0000313" key="2">
    <source>
        <dbReference type="EMBL" id="QJH96047.1"/>
    </source>
</evidence>
<accession>A0A6H1ZE78</accession>
<dbReference type="EMBL" id="MT143998">
    <property type="protein sequence ID" value="QJA45838.1"/>
    <property type="molecule type" value="Genomic_DNA"/>
</dbReference>
<evidence type="ECO:0000313" key="1">
    <source>
        <dbReference type="EMBL" id="QJA45838.1"/>
    </source>
</evidence>
<proteinExistence type="predicted"/>
<sequence length="84" mass="9684">MNDGIFWVVYRDDSLRDLLTKVHSCLGQFERKMRMKANIVGVSSSLDQEAERRLEAEGMRVIHNLPAWAKSEIWVGHQDANVEV</sequence>
<gene>
    <name evidence="1" type="ORF">TM448A00285_0016</name>
    <name evidence="2" type="ORF">TM448B00616_0009</name>
</gene>
<name>A0A6H1ZE78_9ZZZZ</name>
<dbReference type="AlphaFoldDB" id="A0A6H1ZE78"/>
<reference evidence="1" key="1">
    <citation type="submission" date="2020-03" db="EMBL/GenBank/DDBJ databases">
        <title>The deep terrestrial virosphere.</title>
        <authorList>
            <person name="Holmfeldt K."/>
            <person name="Nilsson E."/>
            <person name="Simone D."/>
            <person name="Lopez-Fernandez M."/>
            <person name="Wu X."/>
            <person name="de Brujin I."/>
            <person name="Lundin D."/>
            <person name="Andersson A."/>
            <person name="Bertilsson S."/>
            <person name="Dopson M."/>
        </authorList>
    </citation>
    <scope>NUCLEOTIDE SEQUENCE</scope>
    <source>
        <strain evidence="1">TM448A00285</strain>
        <strain evidence="2">TM448B00616</strain>
    </source>
</reference>
<organism evidence="1">
    <name type="scientific">viral metagenome</name>
    <dbReference type="NCBI Taxonomy" id="1070528"/>
    <lineage>
        <taxon>unclassified sequences</taxon>
        <taxon>metagenomes</taxon>
        <taxon>organismal metagenomes</taxon>
    </lineage>
</organism>